<feature type="domain" description="Gingipain" evidence="3">
    <location>
        <begin position="402"/>
        <end position="766"/>
    </location>
</feature>
<dbReference type="Proteomes" id="UP001139411">
    <property type="component" value="Unassembled WGS sequence"/>
</dbReference>
<dbReference type="GO" id="GO:0008234">
    <property type="term" value="F:cysteine-type peptidase activity"/>
    <property type="evidence" value="ECO:0007669"/>
    <property type="project" value="InterPro"/>
</dbReference>
<dbReference type="RefSeq" id="WP_235178284.1">
    <property type="nucleotide sequence ID" value="NZ_JAKFFV010000008.1"/>
</dbReference>
<name>A0A9X1QFS1_9BACT</name>
<accession>A0A9X1QFS1</accession>
<dbReference type="AlphaFoldDB" id="A0A9X1QFS1"/>
<dbReference type="InterPro" id="IPR013783">
    <property type="entry name" value="Ig-like_fold"/>
</dbReference>
<dbReference type="InterPro" id="IPR001769">
    <property type="entry name" value="Gingipain"/>
</dbReference>
<evidence type="ECO:0000256" key="1">
    <source>
        <dbReference type="ARBA" id="ARBA00022729"/>
    </source>
</evidence>
<dbReference type="Gene3D" id="3.40.50.10390">
    <property type="entry name" value="Gingipain r, domain 1"/>
    <property type="match status" value="1"/>
</dbReference>
<dbReference type="InterPro" id="IPR029030">
    <property type="entry name" value="Caspase-like_dom_sf"/>
</dbReference>
<organism evidence="4 5">
    <name type="scientific">Dyadobacter chenhuakuii</name>
    <dbReference type="NCBI Taxonomy" id="2909339"/>
    <lineage>
        <taxon>Bacteria</taxon>
        <taxon>Pseudomonadati</taxon>
        <taxon>Bacteroidota</taxon>
        <taxon>Cytophagia</taxon>
        <taxon>Cytophagales</taxon>
        <taxon>Spirosomataceae</taxon>
        <taxon>Dyadobacter</taxon>
    </lineage>
</organism>
<protein>
    <submittedName>
        <fullName evidence="4">C25 family cysteine peptidase</fullName>
    </submittedName>
</protein>
<dbReference type="EMBL" id="JAKFFV010000008">
    <property type="protein sequence ID" value="MCF2499562.1"/>
    <property type="molecule type" value="Genomic_DNA"/>
</dbReference>
<dbReference type="Gene3D" id="3.40.50.1460">
    <property type="match status" value="1"/>
</dbReference>
<proteinExistence type="predicted"/>
<gene>
    <name evidence="4" type="ORF">L0661_14675</name>
</gene>
<dbReference type="SUPFAM" id="SSF52129">
    <property type="entry name" value="Caspase-like"/>
    <property type="match status" value="1"/>
</dbReference>
<dbReference type="Gene3D" id="2.60.40.10">
    <property type="entry name" value="Immunoglobulins"/>
    <property type="match status" value="1"/>
</dbReference>
<evidence type="ECO:0000256" key="2">
    <source>
        <dbReference type="SAM" id="SignalP"/>
    </source>
</evidence>
<feature type="chain" id="PRO_5040766378" evidence="2">
    <location>
        <begin position="30"/>
        <end position="1117"/>
    </location>
</feature>
<dbReference type="Pfam" id="PF01364">
    <property type="entry name" value="Peptidase_C25"/>
    <property type="match status" value="1"/>
</dbReference>
<evidence type="ECO:0000313" key="4">
    <source>
        <dbReference type="EMBL" id="MCF2499562.1"/>
    </source>
</evidence>
<feature type="signal peptide" evidence="2">
    <location>
        <begin position="1"/>
        <end position="29"/>
    </location>
</feature>
<comment type="caution">
    <text evidence="4">The sequence shown here is derived from an EMBL/GenBank/DDBJ whole genome shotgun (WGS) entry which is preliminary data.</text>
</comment>
<dbReference type="GO" id="GO:0006508">
    <property type="term" value="P:proteolysis"/>
    <property type="evidence" value="ECO:0007669"/>
    <property type="project" value="InterPro"/>
</dbReference>
<reference evidence="4" key="1">
    <citation type="submission" date="2022-01" db="EMBL/GenBank/DDBJ databases">
        <title>Novel species in genus Dyadobacter.</title>
        <authorList>
            <person name="Ma C."/>
        </authorList>
    </citation>
    <scope>NUCLEOTIDE SEQUENCE</scope>
    <source>
        <strain evidence="4">CY357</strain>
    </source>
</reference>
<dbReference type="CDD" id="cd02258">
    <property type="entry name" value="Peptidase_C25_N"/>
    <property type="match status" value="1"/>
</dbReference>
<evidence type="ECO:0000259" key="3">
    <source>
        <dbReference type="Pfam" id="PF01364"/>
    </source>
</evidence>
<sequence length="1117" mass="124498">MLDSISILAKTMTLAIVALLMQHAASAQWGPPYANGWIHYQKPYVKIGIAKKGIHRISLASLPKDFPTGSPDKLQLWRRGKQISILSANNKEVLFYALPNDGASDSLLYRPTNSRVNPYFSLYSDEGAYFLTVGDAQGDRAKSVEQPVDQRLPELTFHQEKVTTVYREDYTLSTLKYESTPPFLNSFFVNGASKTSRIQDRDGAGSITGNFELKNLASHAQLPNIKLLIHGRSNMEHQIEIYVGKNPKSLRLVNVLPISRFSPAAYSFDLKPGDTDAEGKGIISLKTTKADILNRFSLTYFSLNFQQSLQIDKQASKEFTLVPTPDPWSRVNIKGASQGFMFLEISDPDKPVIISGKKEGIMVPRQAGKTQALLASKEIINVDAAKIKAVKLRPLSPKEANYIIITTETLLESANQYADYRASQAGGSFKPLVMEIQEVYNQFNYGEPSPVAIRKMMSYMLTNGGKDKYLFLIGKSITHNEKMKRELPGEVPTIGYPGSDVLLVEGLAGAARDVPAMPVGRLSAFTPRHVTDYLEKVKQYESKSTDYAWRKNVLHLNGGKTVGEITQLKGLLSILEPDVQNGQLGGKVKQYVKQQAMAEPEPVNITADVNAGAGLITFFGHGSTYITDLDFGYITDAPRNYNNRRKYPMMYFNGCGVGNIFTGRSNQNPKTPKSDDRITLSLDWLLAPDRGAIAIIANSFQSYVGPSAKYLRRLYHYMFTDPATVHLPIGKIQMAVASDIVTKDKDEYSIANVHQSLLQGDPALRLVTVEKPDYSVDPEESISLHSKSVSQSFESSDSLKVKVEMYNNGRFVAGQDVRVKVTYFGKQGNVVKTQMLKSFPAQDTLQVTFLNSKDIQKIQVHVDPDHLIEELNTSNNITELDIDWDIIKTKTTFSSGNTRDIVPPLITVEFNDRLLQHKETISADPTVTVLLSDDRLLLPDTSLVEIFLKRCGDDNCDFEKVTYGENDIEITIKDTKSLRLSYATDLKAGTYEILVNAKDRAGNATAQPYRMLFEVVDNENPPTELVVSPNPTSVYLRFELKVAKNADLRAIRTVIYNQQGIVVEDKLITVLPGTLTNEWYWLPANPVPGLYVYKVFLINERNEPFATLPGKAIIHGK</sequence>
<evidence type="ECO:0000313" key="5">
    <source>
        <dbReference type="Proteomes" id="UP001139411"/>
    </source>
</evidence>
<dbReference type="InterPro" id="IPR029031">
    <property type="entry name" value="Gingipain_N_sf"/>
</dbReference>
<keyword evidence="1 2" id="KW-0732">Signal</keyword>